<name>A0A9P6N2T7_9FUNG</name>
<accession>A0A9P6N2T7</accession>
<organism evidence="2 3">
    <name type="scientific">Entomortierella chlamydospora</name>
    <dbReference type="NCBI Taxonomy" id="101097"/>
    <lineage>
        <taxon>Eukaryota</taxon>
        <taxon>Fungi</taxon>
        <taxon>Fungi incertae sedis</taxon>
        <taxon>Mucoromycota</taxon>
        <taxon>Mortierellomycotina</taxon>
        <taxon>Mortierellomycetes</taxon>
        <taxon>Mortierellales</taxon>
        <taxon>Mortierellaceae</taxon>
        <taxon>Entomortierella</taxon>
    </lineage>
</organism>
<proteinExistence type="predicted"/>
<keyword evidence="3" id="KW-1185">Reference proteome</keyword>
<gene>
    <name evidence="2" type="ORF">BGZ80_002322</name>
</gene>
<protein>
    <submittedName>
        <fullName evidence="2">Uncharacterized protein</fullName>
    </submittedName>
</protein>
<evidence type="ECO:0000256" key="1">
    <source>
        <dbReference type="SAM" id="MobiDB-lite"/>
    </source>
</evidence>
<evidence type="ECO:0000313" key="2">
    <source>
        <dbReference type="EMBL" id="KAG0021467.1"/>
    </source>
</evidence>
<evidence type="ECO:0000313" key="3">
    <source>
        <dbReference type="Proteomes" id="UP000703661"/>
    </source>
</evidence>
<reference evidence="2" key="1">
    <citation type="journal article" date="2020" name="Fungal Divers.">
        <title>Resolving the Mortierellaceae phylogeny through synthesis of multi-gene phylogenetics and phylogenomics.</title>
        <authorList>
            <person name="Vandepol N."/>
            <person name="Liber J."/>
            <person name="Desiro A."/>
            <person name="Na H."/>
            <person name="Kennedy M."/>
            <person name="Barry K."/>
            <person name="Grigoriev I.V."/>
            <person name="Miller A.N."/>
            <person name="O'Donnell K."/>
            <person name="Stajich J.E."/>
            <person name="Bonito G."/>
        </authorList>
    </citation>
    <scope>NUCLEOTIDE SEQUENCE</scope>
    <source>
        <strain evidence="2">NRRL 2769</strain>
    </source>
</reference>
<comment type="caution">
    <text evidence="2">The sequence shown here is derived from an EMBL/GenBank/DDBJ whole genome shotgun (WGS) entry which is preliminary data.</text>
</comment>
<dbReference type="EMBL" id="JAAAID010000157">
    <property type="protein sequence ID" value="KAG0021467.1"/>
    <property type="molecule type" value="Genomic_DNA"/>
</dbReference>
<dbReference type="AlphaFoldDB" id="A0A9P6N2T7"/>
<sequence length="165" mass="18909">MRLGRYCWAEASEGDPNWDTFLYKVELWNQLQESLPMSHPSQDKHYDTHPPKFVNLAAIEETVQVSLNWPEYISEVINYLMDPNPKGRWQADRALDSDWLQNVENCHPSERPAAQNLDESDFDPTPSHRVGSKVLEETSEMTGCKFASEVKTIDTAVLKDSKIAL</sequence>
<dbReference type="Proteomes" id="UP000703661">
    <property type="component" value="Unassembled WGS sequence"/>
</dbReference>
<feature type="region of interest" description="Disordered" evidence="1">
    <location>
        <begin position="109"/>
        <end position="130"/>
    </location>
</feature>